<keyword evidence="3" id="KW-0949">S-adenosyl-L-methionine</keyword>
<keyword evidence="1" id="KW-0489">Methyltransferase</keyword>
<dbReference type="InterPro" id="IPR016461">
    <property type="entry name" value="COMT-like"/>
</dbReference>
<evidence type="ECO:0000256" key="1">
    <source>
        <dbReference type="ARBA" id="ARBA00022603"/>
    </source>
</evidence>
<evidence type="ECO:0000313" key="6">
    <source>
        <dbReference type="Proteomes" id="UP000306102"/>
    </source>
</evidence>
<dbReference type="GO" id="GO:0008171">
    <property type="term" value="F:O-methyltransferase activity"/>
    <property type="evidence" value="ECO:0007669"/>
    <property type="project" value="InterPro"/>
</dbReference>
<comment type="caution">
    <text evidence="5">The sequence shown here is derived from an EMBL/GenBank/DDBJ whole genome shotgun (WGS) entry which is preliminary data.</text>
</comment>
<dbReference type="AlphaFoldDB" id="A0A4V3WMD6"/>
<protein>
    <recommendedName>
        <fullName evidence="4">O-methyltransferase C-terminal domain-containing protein</fullName>
    </recommendedName>
</protein>
<sequence length="127" mass="14368">MAMDLMMLTLVRGGKERTKLEWKKILNEGGFVRYNIIQIPALQSIIKAYPPKLATDVLQIQYDENCVKILRNCRKAIPEKTRKIIIVDTVLQPGGNGLFDNIGMAMDLVMLCLEVGMRGLSLNGKRY</sequence>
<dbReference type="Proteomes" id="UP000306102">
    <property type="component" value="Unassembled WGS sequence"/>
</dbReference>
<dbReference type="PANTHER" id="PTHR11746">
    <property type="entry name" value="O-METHYLTRANSFERASE"/>
    <property type="match status" value="1"/>
</dbReference>
<keyword evidence="2" id="KW-0808">Transferase</keyword>
<evidence type="ECO:0000256" key="2">
    <source>
        <dbReference type="ARBA" id="ARBA00022679"/>
    </source>
</evidence>
<keyword evidence="6" id="KW-1185">Reference proteome</keyword>
<name>A0A4V3WMD6_CAMSN</name>
<evidence type="ECO:0000259" key="4">
    <source>
        <dbReference type="Pfam" id="PF00891"/>
    </source>
</evidence>
<organism evidence="5 6">
    <name type="scientific">Camellia sinensis var. sinensis</name>
    <name type="common">China tea</name>
    <dbReference type="NCBI Taxonomy" id="542762"/>
    <lineage>
        <taxon>Eukaryota</taxon>
        <taxon>Viridiplantae</taxon>
        <taxon>Streptophyta</taxon>
        <taxon>Embryophyta</taxon>
        <taxon>Tracheophyta</taxon>
        <taxon>Spermatophyta</taxon>
        <taxon>Magnoliopsida</taxon>
        <taxon>eudicotyledons</taxon>
        <taxon>Gunneridae</taxon>
        <taxon>Pentapetalae</taxon>
        <taxon>asterids</taxon>
        <taxon>Ericales</taxon>
        <taxon>Theaceae</taxon>
        <taxon>Camellia</taxon>
    </lineage>
</organism>
<evidence type="ECO:0000313" key="5">
    <source>
        <dbReference type="EMBL" id="THG08217.1"/>
    </source>
</evidence>
<feature type="domain" description="O-methyltransferase C-terminal" evidence="4">
    <location>
        <begin position="57"/>
        <end position="117"/>
    </location>
</feature>
<evidence type="ECO:0000256" key="3">
    <source>
        <dbReference type="ARBA" id="ARBA00022691"/>
    </source>
</evidence>
<dbReference type="InterPro" id="IPR001077">
    <property type="entry name" value="COMT_C"/>
</dbReference>
<proteinExistence type="predicted"/>
<accession>A0A4V3WMD6</accession>
<dbReference type="PROSITE" id="PS51683">
    <property type="entry name" value="SAM_OMT_II"/>
    <property type="match status" value="1"/>
</dbReference>
<dbReference type="STRING" id="542762.A0A4V3WMD6"/>
<dbReference type="GO" id="GO:0032259">
    <property type="term" value="P:methylation"/>
    <property type="evidence" value="ECO:0007669"/>
    <property type="project" value="UniProtKB-KW"/>
</dbReference>
<dbReference type="InterPro" id="IPR029063">
    <property type="entry name" value="SAM-dependent_MTases_sf"/>
</dbReference>
<reference evidence="5 6" key="1">
    <citation type="journal article" date="2018" name="Proc. Natl. Acad. Sci. U.S.A.">
        <title>Draft genome sequence of Camellia sinensis var. sinensis provides insights into the evolution of the tea genome and tea quality.</title>
        <authorList>
            <person name="Wei C."/>
            <person name="Yang H."/>
            <person name="Wang S."/>
            <person name="Zhao J."/>
            <person name="Liu C."/>
            <person name="Gao L."/>
            <person name="Xia E."/>
            <person name="Lu Y."/>
            <person name="Tai Y."/>
            <person name="She G."/>
            <person name="Sun J."/>
            <person name="Cao H."/>
            <person name="Tong W."/>
            <person name="Gao Q."/>
            <person name="Li Y."/>
            <person name="Deng W."/>
            <person name="Jiang X."/>
            <person name="Wang W."/>
            <person name="Chen Q."/>
            <person name="Zhang S."/>
            <person name="Li H."/>
            <person name="Wu J."/>
            <person name="Wang P."/>
            <person name="Li P."/>
            <person name="Shi C."/>
            <person name="Zheng F."/>
            <person name="Jian J."/>
            <person name="Huang B."/>
            <person name="Shan D."/>
            <person name="Shi M."/>
            <person name="Fang C."/>
            <person name="Yue Y."/>
            <person name="Li F."/>
            <person name="Li D."/>
            <person name="Wei S."/>
            <person name="Han B."/>
            <person name="Jiang C."/>
            <person name="Yin Y."/>
            <person name="Xia T."/>
            <person name="Zhang Z."/>
            <person name="Bennetzen J.L."/>
            <person name="Zhao S."/>
            <person name="Wan X."/>
        </authorList>
    </citation>
    <scope>NUCLEOTIDE SEQUENCE [LARGE SCALE GENOMIC DNA]</scope>
    <source>
        <strain evidence="6">cv. Shuchazao</strain>
        <tissue evidence="5">Leaf</tissue>
    </source>
</reference>
<dbReference type="Gene3D" id="3.40.50.150">
    <property type="entry name" value="Vaccinia Virus protein VP39"/>
    <property type="match status" value="2"/>
</dbReference>
<gene>
    <name evidence="5" type="ORF">TEA_002194</name>
</gene>
<dbReference type="Pfam" id="PF00891">
    <property type="entry name" value="Methyltransf_2"/>
    <property type="match status" value="1"/>
</dbReference>
<dbReference type="EMBL" id="SDRB02009439">
    <property type="protein sequence ID" value="THG08217.1"/>
    <property type="molecule type" value="Genomic_DNA"/>
</dbReference>